<evidence type="ECO:0000256" key="1">
    <source>
        <dbReference type="SAM" id="MobiDB-lite"/>
    </source>
</evidence>
<keyword evidence="3" id="KW-1185">Reference proteome</keyword>
<proteinExistence type="predicted"/>
<dbReference type="EMBL" id="BSUO01000001">
    <property type="protein sequence ID" value="GMA39974.1"/>
    <property type="molecule type" value="Genomic_DNA"/>
</dbReference>
<feature type="region of interest" description="Disordered" evidence="1">
    <location>
        <begin position="1"/>
        <end position="25"/>
    </location>
</feature>
<comment type="caution">
    <text evidence="2">The sequence shown here is derived from an EMBL/GenBank/DDBJ whole genome shotgun (WGS) entry which is preliminary data.</text>
</comment>
<evidence type="ECO:0000313" key="3">
    <source>
        <dbReference type="Proteomes" id="UP001157126"/>
    </source>
</evidence>
<dbReference type="InterPro" id="IPR022062">
    <property type="entry name" value="DUF3618"/>
</dbReference>
<protein>
    <recommendedName>
        <fullName evidence="4">DUF3618 domain-containing protein</fullName>
    </recommendedName>
</protein>
<feature type="region of interest" description="Disordered" evidence="1">
    <location>
        <begin position="175"/>
        <end position="251"/>
    </location>
</feature>
<organism evidence="2 3">
    <name type="scientific">Mobilicoccus caccae</name>
    <dbReference type="NCBI Taxonomy" id="1859295"/>
    <lineage>
        <taxon>Bacteria</taxon>
        <taxon>Bacillati</taxon>
        <taxon>Actinomycetota</taxon>
        <taxon>Actinomycetes</taxon>
        <taxon>Micrococcales</taxon>
        <taxon>Dermatophilaceae</taxon>
        <taxon>Mobilicoccus</taxon>
    </lineage>
</organism>
<dbReference type="Proteomes" id="UP001157126">
    <property type="component" value="Unassembled WGS sequence"/>
</dbReference>
<feature type="compositionally biased region" description="Basic and acidic residues" evidence="1">
    <location>
        <begin position="110"/>
        <end position="122"/>
    </location>
</feature>
<gene>
    <name evidence="2" type="ORF">GCM10025883_20190</name>
</gene>
<name>A0ABQ6ITC4_9MICO</name>
<evidence type="ECO:0000313" key="2">
    <source>
        <dbReference type="EMBL" id="GMA39974.1"/>
    </source>
</evidence>
<feature type="compositionally biased region" description="Polar residues" evidence="1">
    <location>
        <begin position="1"/>
        <end position="11"/>
    </location>
</feature>
<dbReference type="Gene3D" id="1.20.120.20">
    <property type="entry name" value="Apolipoprotein"/>
    <property type="match status" value="1"/>
</dbReference>
<sequence>MSYDNDFSTPDTSRDPRTPNDPEELRREIARTRGNLSQNVNALGEAVAPGNVARRQAEKVQDRVKGAGRGIRERIMGSDDDEYYRDGDAYYARSGYGDDRGVGDRFSDAASDAGDRVRDAADSARSGLQQAPAMARRQTQGNPLAAGLIALGAGWLLGSLLPATDRERELALRAKETAQEKGGPLVEEAKSVAQDAADHLKEPLQEAGDSLKTSAQESVDKVKGEGQGAAQDVKTQAQDSKDHVQETRKNS</sequence>
<dbReference type="RefSeq" id="WP_284303760.1">
    <property type="nucleotide sequence ID" value="NZ_BSUO01000001.1"/>
</dbReference>
<feature type="region of interest" description="Disordered" evidence="1">
    <location>
        <begin position="110"/>
        <end position="131"/>
    </location>
</feature>
<feature type="compositionally biased region" description="Basic and acidic residues" evidence="1">
    <location>
        <begin position="12"/>
        <end position="25"/>
    </location>
</feature>
<reference evidence="3" key="1">
    <citation type="journal article" date="2019" name="Int. J. Syst. Evol. Microbiol.">
        <title>The Global Catalogue of Microorganisms (GCM) 10K type strain sequencing project: providing services to taxonomists for standard genome sequencing and annotation.</title>
        <authorList>
            <consortium name="The Broad Institute Genomics Platform"/>
            <consortium name="The Broad Institute Genome Sequencing Center for Infectious Disease"/>
            <person name="Wu L."/>
            <person name="Ma J."/>
        </authorList>
    </citation>
    <scope>NUCLEOTIDE SEQUENCE [LARGE SCALE GENOMIC DNA]</scope>
    <source>
        <strain evidence="3">NBRC 113072</strain>
    </source>
</reference>
<dbReference type="Pfam" id="PF12277">
    <property type="entry name" value="DUF3618"/>
    <property type="match status" value="1"/>
</dbReference>
<evidence type="ECO:0008006" key="4">
    <source>
        <dbReference type="Google" id="ProtNLM"/>
    </source>
</evidence>
<accession>A0ABQ6ITC4</accession>
<feature type="compositionally biased region" description="Basic and acidic residues" evidence="1">
    <location>
        <begin position="239"/>
        <end position="251"/>
    </location>
</feature>